<gene>
    <name evidence="1" type="ORF">J1C56_02305</name>
</gene>
<dbReference type="RefSeq" id="WP_214385614.1">
    <property type="nucleotide sequence ID" value="NZ_JAFLWW010000001.1"/>
</dbReference>
<reference evidence="1" key="2">
    <citation type="submission" date="2021-03" db="EMBL/GenBank/DDBJ databases">
        <authorList>
            <person name="Artuso I."/>
            <person name="Turrini P."/>
            <person name="Pirolo M."/>
            <person name="Lugli G.A."/>
            <person name="Ventura M."/>
            <person name="Visca P."/>
        </authorList>
    </citation>
    <scope>NUCLEOTIDE SEQUENCE</scope>
    <source>
        <strain evidence="1">LMG 26462</strain>
    </source>
</reference>
<keyword evidence="2" id="KW-1185">Reference proteome</keyword>
<proteinExistence type="predicted"/>
<reference evidence="1" key="1">
    <citation type="journal article" date="2021" name="Microorganisms">
        <title>Phylogenomic Reconstruction and Metabolic Potential of the Genus Aminobacter.</title>
        <authorList>
            <person name="Artuso I."/>
            <person name="Turrini P."/>
            <person name="Pirolo M."/>
            <person name="Lugli G.A."/>
            <person name="Ventura M."/>
            <person name="Visca P."/>
        </authorList>
    </citation>
    <scope>NUCLEOTIDE SEQUENCE</scope>
    <source>
        <strain evidence="1">LMG 26462</strain>
    </source>
</reference>
<name>A0A9X1A7N0_9HYPH</name>
<dbReference type="Proteomes" id="UP001138921">
    <property type="component" value="Unassembled WGS sequence"/>
</dbReference>
<comment type="caution">
    <text evidence="1">The sequence shown here is derived from an EMBL/GenBank/DDBJ whole genome shotgun (WGS) entry which is preliminary data.</text>
</comment>
<evidence type="ECO:0000313" key="2">
    <source>
        <dbReference type="Proteomes" id="UP001138921"/>
    </source>
</evidence>
<dbReference type="AlphaFoldDB" id="A0A9X1A7N0"/>
<organism evidence="1 2">
    <name type="scientific">Aminobacter anthyllidis</name>
    <dbReference type="NCBI Taxonomy" id="1035067"/>
    <lineage>
        <taxon>Bacteria</taxon>
        <taxon>Pseudomonadati</taxon>
        <taxon>Pseudomonadota</taxon>
        <taxon>Alphaproteobacteria</taxon>
        <taxon>Hyphomicrobiales</taxon>
        <taxon>Phyllobacteriaceae</taxon>
        <taxon>Aminobacter</taxon>
    </lineage>
</organism>
<accession>A0A9X1A7N0</accession>
<dbReference type="EMBL" id="JAFLWW010000001">
    <property type="protein sequence ID" value="MBT1154417.1"/>
    <property type="molecule type" value="Genomic_DNA"/>
</dbReference>
<evidence type="ECO:0000313" key="1">
    <source>
        <dbReference type="EMBL" id="MBT1154417.1"/>
    </source>
</evidence>
<protein>
    <submittedName>
        <fullName evidence="1">Uncharacterized protein</fullName>
    </submittedName>
</protein>
<sequence>MAKYAVIDTSLKVVNVILANEGFTIVDHLLVENTSAKIGDTYDNINGVFIPAPVSQPTPEELRALMPDLSSRQIRLGLISIDVAEAEVDAALAGSPEGLIEWKHATSFRRLHPLIDQIGVVFSLTPEQIDTLWLWAADL</sequence>